<feature type="transmembrane region" description="Helical" evidence="1">
    <location>
        <begin position="12"/>
        <end position="28"/>
    </location>
</feature>
<gene>
    <name evidence="2" type="ORF">WMW72_10565</name>
</gene>
<sequence length="162" mass="18431">MLQKVLEDGISVLTLIGVLNVLLTWYESRRKRKRYERMEAMLEALAQKEGVTWNGPSSRLHTALTSLEKSLQSYSAGICPGVEKSRRRGKMKLNKAWLVGLLGYIAYFVKQLFGIEVSDELIDKMSDLVLLLIMVLPMILNMAKKKKEVDPVESQYQPGDNK</sequence>
<accession>A0ABU9DHK2</accession>
<organism evidence="2 3">
    <name type="scientific">Paenibacillus filicis</name>
    <dbReference type="NCBI Taxonomy" id="669464"/>
    <lineage>
        <taxon>Bacteria</taxon>
        <taxon>Bacillati</taxon>
        <taxon>Bacillota</taxon>
        <taxon>Bacilli</taxon>
        <taxon>Bacillales</taxon>
        <taxon>Paenibacillaceae</taxon>
        <taxon>Paenibacillus</taxon>
    </lineage>
</organism>
<proteinExistence type="predicted"/>
<keyword evidence="1" id="KW-0472">Membrane</keyword>
<dbReference type="EMBL" id="JBBPCC010000005">
    <property type="protein sequence ID" value="MEK8128345.1"/>
    <property type="molecule type" value="Genomic_DNA"/>
</dbReference>
<feature type="transmembrane region" description="Helical" evidence="1">
    <location>
        <begin position="125"/>
        <end position="143"/>
    </location>
</feature>
<keyword evidence="1" id="KW-0812">Transmembrane</keyword>
<evidence type="ECO:0000313" key="2">
    <source>
        <dbReference type="EMBL" id="MEK8128345.1"/>
    </source>
</evidence>
<comment type="caution">
    <text evidence="2">The sequence shown here is derived from an EMBL/GenBank/DDBJ whole genome shotgun (WGS) entry which is preliminary data.</text>
</comment>
<feature type="transmembrane region" description="Helical" evidence="1">
    <location>
        <begin position="96"/>
        <end position="113"/>
    </location>
</feature>
<dbReference type="Proteomes" id="UP001469365">
    <property type="component" value="Unassembled WGS sequence"/>
</dbReference>
<keyword evidence="3" id="KW-1185">Reference proteome</keyword>
<evidence type="ECO:0000256" key="1">
    <source>
        <dbReference type="SAM" id="Phobius"/>
    </source>
</evidence>
<name>A0ABU9DHK2_9BACL</name>
<protein>
    <submittedName>
        <fullName evidence="2">Uncharacterized protein</fullName>
    </submittedName>
</protein>
<keyword evidence="1" id="KW-1133">Transmembrane helix</keyword>
<evidence type="ECO:0000313" key="3">
    <source>
        <dbReference type="Proteomes" id="UP001469365"/>
    </source>
</evidence>
<reference evidence="2 3" key="1">
    <citation type="submission" date="2024-04" db="EMBL/GenBank/DDBJ databases">
        <title>draft genome sequnece of Paenibacillus filicis.</title>
        <authorList>
            <person name="Kim D.-U."/>
        </authorList>
    </citation>
    <scope>NUCLEOTIDE SEQUENCE [LARGE SCALE GENOMIC DNA]</scope>
    <source>
        <strain evidence="2 3">KACC14197</strain>
    </source>
</reference>